<evidence type="ECO:0000256" key="5">
    <source>
        <dbReference type="SAM" id="Phobius"/>
    </source>
</evidence>
<dbReference type="InterPro" id="IPR019378">
    <property type="entry name" value="GDP-Fuc_O-FucTrfase"/>
</dbReference>
<evidence type="ECO:0000313" key="6">
    <source>
        <dbReference type="EMBL" id="KAL3780797.1"/>
    </source>
</evidence>
<keyword evidence="7" id="KW-1185">Reference proteome</keyword>
<reference evidence="6 7" key="1">
    <citation type="submission" date="2024-10" db="EMBL/GenBank/DDBJ databases">
        <title>Updated reference genomes for cyclostephanoid diatoms.</title>
        <authorList>
            <person name="Roberts W.R."/>
            <person name="Alverson A.J."/>
        </authorList>
    </citation>
    <scope>NUCLEOTIDE SEQUENCE [LARGE SCALE GENOMIC DNA]</scope>
    <source>
        <strain evidence="6 7">AJA276-08</strain>
    </source>
</reference>
<protein>
    <recommendedName>
        <fullName evidence="8">O-fucosyltransferase family protein</fullName>
    </recommendedName>
</protein>
<keyword evidence="2" id="KW-0294">Fucose metabolism</keyword>
<gene>
    <name evidence="6" type="ORF">ACHAW5_004910</name>
</gene>
<dbReference type="EMBL" id="JALLAZ020001097">
    <property type="protein sequence ID" value="KAL3780797.1"/>
    <property type="molecule type" value="Genomic_DNA"/>
</dbReference>
<evidence type="ECO:0000256" key="2">
    <source>
        <dbReference type="ARBA" id="ARBA00023253"/>
    </source>
</evidence>
<dbReference type="Pfam" id="PF10250">
    <property type="entry name" value="O-FucT"/>
    <property type="match status" value="1"/>
</dbReference>
<keyword evidence="1" id="KW-0808">Transferase</keyword>
<evidence type="ECO:0000256" key="4">
    <source>
        <dbReference type="SAM" id="MobiDB-lite"/>
    </source>
</evidence>
<feature type="transmembrane region" description="Helical" evidence="5">
    <location>
        <begin position="14"/>
        <end position="33"/>
    </location>
</feature>
<dbReference type="GO" id="GO:0006004">
    <property type="term" value="P:fucose metabolic process"/>
    <property type="evidence" value="ECO:0007669"/>
    <property type="project" value="UniProtKB-KW"/>
</dbReference>
<feature type="region of interest" description="Disordered" evidence="4">
    <location>
        <begin position="44"/>
        <end position="70"/>
    </location>
</feature>
<sequence length="543" mass="63077">MTRLESYTVSLRSVQYILIGGIFLYAVGIIVTYSRLMEFESNVSTTRSTKSDGDKPLPYPGRRQGSGRGRVQCDEDISRLVSYWSDPRSDFDRAFRSPFSVSPSALKNSPERRRYLSFEPDRGGWNNIRMEFEIMVVLAAATGRTLVMPPDNPIYLLHRDKRNRLRGLQKFFNVFDDVVDTISMADFFRMEALEKKSYPLPTDEKNRTILMKSVQSCLWTEQSNSSCLFLNNYLAQVADFVPDWHGEHHCLIMDDENWLRDASEGGDENEIQQQQTKQFCAKRTPVYYNKVMHDAPLIHFRSHTKDARLLVHFYTFIHFTKPEIGNYYKRLIRDRVRYSDEIFCAAGKIVKSLTNESFTSYSNGAGGDAGYFSMHIRRGSLILITIGDFQWPKMRISADQWHENTRSWLEPDAGRLLYIATDETNRTFFGPLMEHYKVRFLDDYSELAGLSDLDPNFVGMIDQVVASRGRVFVGTYFSSFSAYIGRMRGYHGLSGKRMFYSHPKYWNETQNWVYPHPAYASREYPTGWVGIDKDDEPSEKDFY</sequence>
<dbReference type="GO" id="GO:0016740">
    <property type="term" value="F:transferase activity"/>
    <property type="evidence" value="ECO:0007669"/>
    <property type="project" value="UniProtKB-KW"/>
</dbReference>
<dbReference type="Proteomes" id="UP001530315">
    <property type="component" value="Unassembled WGS sequence"/>
</dbReference>
<dbReference type="PANTHER" id="PTHR31469:SF8">
    <property type="entry name" value="OS07G0641000 PROTEIN"/>
    <property type="match status" value="1"/>
</dbReference>
<keyword evidence="5" id="KW-0472">Membrane</keyword>
<keyword evidence="5" id="KW-1133">Transmembrane helix</keyword>
<evidence type="ECO:0000256" key="1">
    <source>
        <dbReference type="ARBA" id="ARBA00022679"/>
    </source>
</evidence>
<keyword evidence="3" id="KW-0119">Carbohydrate metabolism</keyword>
<evidence type="ECO:0000313" key="7">
    <source>
        <dbReference type="Proteomes" id="UP001530315"/>
    </source>
</evidence>
<dbReference type="Gene3D" id="3.40.50.11350">
    <property type="match status" value="1"/>
</dbReference>
<proteinExistence type="predicted"/>
<name>A0ABD3NYX1_9STRA</name>
<accession>A0ABD3NYX1</accession>
<dbReference type="AlphaFoldDB" id="A0ABD3NYX1"/>
<organism evidence="6 7">
    <name type="scientific">Stephanodiscus triporus</name>
    <dbReference type="NCBI Taxonomy" id="2934178"/>
    <lineage>
        <taxon>Eukaryota</taxon>
        <taxon>Sar</taxon>
        <taxon>Stramenopiles</taxon>
        <taxon>Ochrophyta</taxon>
        <taxon>Bacillariophyta</taxon>
        <taxon>Coscinodiscophyceae</taxon>
        <taxon>Thalassiosirophycidae</taxon>
        <taxon>Stephanodiscales</taxon>
        <taxon>Stephanodiscaceae</taxon>
        <taxon>Stephanodiscus</taxon>
    </lineage>
</organism>
<dbReference type="PANTHER" id="PTHR31469">
    <property type="entry name" value="OS07G0633600 PROTEIN"/>
    <property type="match status" value="1"/>
</dbReference>
<comment type="caution">
    <text evidence="6">The sequence shown here is derived from an EMBL/GenBank/DDBJ whole genome shotgun (WGS) entry which is preliminary data.</text>
</comment>
<dbReference type="Gene3D" id="3.40.50.11340">
    <property type="match status" value="1"/>
</dbReference>
<dbReference type="CDD" id="cd11296">
    <property type="entry name" value="O-FucT_like"/>
    <property type="match status" value="1"/>
</dbReference>
<evidence type="ECO:0000256" key="3">
    <source>
        <dbReference type="ARBA" id="ARBA00023277"/>
    </source>
</evidence>
<keyword evidence="5" id="KW-0812">Transmembrane</keyword>
<dbReference type="FunFam" id="3.40.50.11350:FF:000014">
    <property type="entry name" value="Uncharacterized protein"/>
    <property type="match status" value="1"/>
</dbReference>
<evidence type="ECO:0008006" key="8">
    <source>
        <dbReference type="Google" id="ProtNLM"/>
    </source>
</evidence>